<keyword evidence="2 4" id="KW-0436">Ligase</keyword>
<dbReference type="InterPro" id="IPR005905">
    <property type="entry name" value="D_ala_D_ala"/>
</dbReference>
<evidence type="ECO:0000313" key="10">
    <source>
        <dbReference type="Proteomes" id="UP000280935"/>
    </source>
</evidence>
<accession>A0A3P1WRT2</accession>
<evidence type="ECO:0000256" key="2">
    <source>
        <dbReference type="ARBA" id="ARBA00022598"/>
    </source>
</evidence>
<dbReference type="GO" id="GO:0071555">
    <property type="term" value="P:cell wall organization"/>
    <property type="evidence" value="ECO:0007669"/>
    <property type="project" value="UniProtKB-KW"/>
</dbReference>
<keyword evidence="3 4" id="KW-0961">Cell wall biogenesis/degradation</keyword>
<comment type="function">
    <text evidence="4">Cell wall formation.</text>
</comment>
<comment type="subcellular location">
    <subcellularLocation>
        <location evidence="4">Cytoplasm</location>
    </subcellularLocation>
</comment>
<feature type="binding site" evidence="6">
    <location>
        <position position="272"/>
    </location>
    <ligand>
        <name>Mg(2+)</name>
        <dbReference type="ChEBI" id="CHEBI:18420"/>
        <label>2</label>
    </ligand>
</feature>
<dbReference type="GO" id="GO:0009252">
    <property type="term" value="P:peptidoglycan biosynthetic process"/>
    <property type="evidence" value="ECO:0007669"/>
    <property type="project" value="UniProtKB-UniRule"/>
</dbReference>
<dbReference type="GO" id="GO:0008716">
    <property type="term" value="F:D-alanine-D-alanine ligase activity"/>
    <property type="evidence" value="ECO:0007669"/>
    <property type="project" value="UniProtKB-UniRule"/>
</dbReference>
<comment type="catalytic activity">
    <reaction evidence="4">
        <text>2 D-alanine + ATP = D-alanyl-D-alanine + ADP + phosphate + H(+)</text>
        <dbReference type="Rhea" id="RHEA:11224"/>
        <dbReference type="ChEBI" id="CHEBI:15378"/>
        <dbReference type="ChEBI" id="CHEBI:30616"/>
        <dbReference type="ChEBI" id="CHEBI:43474"/>
        <dbReference type="ChEBI" id="CHEBI:57416"/>
        <dbReference type="ChEBI" id="CHEBI:57822"/>
        <dbReference type="ChEBI" id="CHEBI:456216"/>
        <dbReference type="EC" id="6.3.2.4"/>
    </reaction>
</comment>
<gene>
    <name evidence="4" type="primary">ddl</name>
    <name evidence="9" type="ORF">EII35_08690</name>
</gene>
<proteinExistence type="inferred from homology"/>
<dbReference type="NCBIfam" id="NF002378">
    <property type="entry name" value="PRK01372.1"/>
    <property type="match status" value="1"/>
</dbReference>
<dbReference type="InterPro" id="IPR013815">
    <property type="entry name" value="ATP_grasp_subdomain_1"/>
</dbReference>
<feature type="active site" evidence="5">
    <location>
        <position position="283"/>
    </location>
</feature>
<feature type="active site" evidence="5">
    <location>
        <position position="13"/>
    </location>
</feature>
<dbReference type="RefSeq" id="WP_125228076.1">
    <property type="nucleotide sequence ID" value="NZ_RQYT01000018.1"/>
</dbReference>
<name>A0A3P1WRT2_9ACTN</name>
<protein>
    <recommendedName>
        <fullName evidence="4">D-alanine--D-alanine ligase</fullName>
        <ecNumber evidence="4">6.3.2.4</ecNumber>
    </recommendedName>
    <alternativeName>
        <fullName evidence="4">D-Ala-D-Ala ligase</fullName>
    </alternativeName>
    <alternativeName>
        <fullName evidence="4">D-alanylalanine synthetase</fullName>
    </alternativeName>
</protein>
<dbReference type="Gene3D" id="3.30.1490.20">
    <property type="entry name" value="ATP-grasp fold, A domain"/>
    <property type="match status" value="1"/>
</dbReference>
<dbReference type="Gene3D" id="3.30.470.20">
    <property type="entry name" value="ATP-grasp fold, B domain"/>
    <property type="match status" value="1"/>
</dbReference>
<evidence type="ECO:0000256" key="6">
    <source>
        <dbReference type="PIRSR" id="PIRSR039102-3"/>
    </source>
</evidence>
<sequence length="312" mass="32823">MTVFVIAGGLSHERDVSLRSGARVAAALREEGLDVEVVDVNSELVARLQADEDPVAVPVAHGGLGEDGALREVLRVLGVPFVGSGGGASRRTFDKSIATRLVAKGRIATPQQIALPDDIFRELGAQAIMSAIGEKLRFPLMVKPARSGSALGAVKVMAAEELPGALVGAFAYGKMAVVEEFIDGVELAVTVIDGADGLRALPPVEIRPAGGVYDYEARYTAGATRFVTPGDLPSEVLEQAQEVAVRVHELLGLRDISRTDIIVRDQVPYFIEGNVAPGLTETSLVPLALDAADLSLGKVFAELIEKARARLG</sequence>
<dbReference type="PANTHER" id="PTHR23132">
    <property type="entry name" value="D-ALANINE--D-ALANINE LIGASE"/>
    <property type="match status" value="1"/>
</dbReference>
<keyword evidence="4" id="KW-0573">Peptidoglycan synthesis</keyword>
<feature type="binding site" evidence="6">
    <location>
        <position position="260"/>
    </location>
    <ligand>
        <name>Mg(2+)</name>
        <dbReference type="ChEBI" id="CHEBI:18420"/>
        <label>1</label>
    </ligand>
</feature>
<dbReference type="GO" id="GO:0005737">
    <property type="term" value="C:cytoplasm"/>
    <property type="evidence" value="ECO:0007669"/>
    <property type="project" value="UniProtKB-SubCell"/>
</dbReference>
<keyword evidence="4" id="KW-0963">Cytoplasm</keyword>
<evidence type="ECO:0000313" key="9">
    <source>
        <dbReference type="EMBL" id="RRD49332.1"/>
    </source>
</evidence>
<dbReference type="UniPathway" id="UPA00219"/>
<dbReference type="HAMAP" id="MF_00047">
    <property type="entry name" value="Dala_Dala_lig"/>
    <property type="match status" value="1"/>
</dbReference>
<keyword evidence="6" id="KW-0479">Metal-binding</keyword>
<reference evidence="9 10" key="1">
    <citation type="submission" date="2018-11" db="EMBL/GenBank/DDBJ databases">
        <title>Genomes From Bacteria Associated with the Canine Oral Cavity: a Test Case for Automated Genome-Based Taxonomic Assignment.</title>
        <authorList>
            <person name="Coil D.A."/>
            <person name="Jospin G."/>
            <person name="Darling A.E."/>
            <person name="Wallis C."/>
            <person name="Davis I.J."/>
            <person name="Harris S."/>
            <person name="Eisen J.A."/>
            <person name="Holcombe L.J."/>
            <person name="O'Flynn C."/>
        </authorList>
    </citation>
    <scope>NUCLEOTIDE SEQUENCE [LARGE SCALE GENOMIC DNA]</scope>
    <source>
        <strain evidence="9 10">OH2822_COT-296</strain>
    </source>
</reference>
<dbReference type="EMBL" id="RQYT01000018">
    <property type="protein sequence ID" value="RRD49332.1"/>
    <property type="molecule type" value="Genomic_DNA"/>
</dbReference>
<evidence type="ECO:0000256" key="7">
    <source>
        <dbReference type="PROSITE-ProRule" id="PRU00409"/>
    </source>
</evidence>
<dbReference type="PROSITE" id="PS50975">
    <property type="entry name" value="ATP_GRASP"/>
    <property type="match status" value="1"/>
</dbReference>
<keyword evidence="7" id="KW-0547">Nucleotide-binding</keyword>
<dbReference type="PIRSF" id="PIRSF039102">
    <property type="entry name" value="Ddl/VanB"/>
    <property type="match status" value="1"/>
</dbReference>
<comment type="caution">
    <text evidence="9">The sequence shown here is derived from an EMBL/GenBank/DDBJ whole genome shotgun (WGS) entry which is preliminary data.</text>
</comment>
<dbReference type="InterPro" id="IPR016185">
    <property type="entry name" value="PreATP-grasp_dom_sf"/>
</dbReference>
<evidence type="ECO:0000256" key="1">
    <source>
        <dbReference type="ARBA" id="ARBA00010871"/>
    </source>
</evidence>
<keyword evidence="4" id="KW-0133">Cell shape</keyword>
<feature type="binding site" evidence="6">
    <location>
        <position position="274"/>
    </location>
    <ligand>
        <name>Mg(2+)</name>
        <dbReference type="ChEBI" id="CHEBI:18420"/>
        <label>2</label>
    </ligand>
</feature>
<dbReference type="SUPFAM" id="SSF52440">
    <property type="entry name" value="PreATP-grasp domain"/>
    <property type="match status" value="1"/>
</dbReference>
<dbReference type="SUPFAM" id="SSF56059">
    <property type="entry name" value="Glutathione synthetase ATP-binding domain-like"/>
    <property type="match status" value="1"/>
</dbReference>
<comment type="pathway">
    <text evidence="4">Cell wall biogenesis; peptidoglycan biosynthesis.</text>
</comment>
<dbReference type="Gene3D" id="3.40.50.20">
    <property type="match status" value="1"/>
</dbReference>
<comment type="similarity">
    <text evidence="1 4">Belongs to the D-alanine--D-alanine ligase family.</text>
</comment>
<dbReference type="Pfam" id="PF07478">
    <property type="entry name" value="Dala_Dala_lig_C"/>
    <property type="match status" value="1"/>
</dbReference>
<feature type="domain" description="ATP-grasp" evidence="8">
    <location>
        <begin position="105"/>
        <end position="305"/>
    </location>
</feature>
<keyword evidence="6" id="KW-0460">Magnesium</keyword>
<keyword evidence="7" id="KW-0067">ATP-binding</keyword>
<dbReference type="OrthoDB" id="9813261at2"/>
<feature type="binding site" evidence="6">
    <location>
        <position position="272"/>
    </location>
    <ligand>
        <name>Mg(2+)</name>
        <dbReference type="ChEBI" id="CHEBI:18420"/>
        <label>1</label>
    </ligand>
</feature>
<dbReference type="GO" id="GO:0005524">
    <property type="term" value="F:ATP binding"/>
    <property type="evidence" value="ECO:0007669"/>
    <property type="project" value="UniProtKB-UniRule"/>
</dbReference>
<dbReference type="AlphaFoldDB" id="A0A3P1WRT2"/>
<dbReference type="GO" id="GO:0046872">
    <property type="term" value="F:metal ion binding"/>
    <property type="evidence" value="ECO:0007669"/>
    <property type="project" value="UniProtKB-KW"/>
</dbReference>
<dbReference type="Proteomes" id="UP000280935">
    <property type="component" value="Unassembled WGS sequence"/>
</dbReference>
<evidence type="ECO:0000256" key="5">
    <source>
        <dbReference type="PIRSR" id="PIRSR039102-1"/>
    </source>
</evidence>
<evidence type="ECO:0000259" key="8">
    <source>
        <dbReference type="PROSITE" id="PS50975"/>
    </source>
</evidence>
<dbReference type="GO" id="GO:0008360">
    <property type="term" value="P:regulation of cell shape"/>
    <property type="evidence" value="ECO:0007669"/>
    <property type="project" value="UniProtKB-KW"/>
</dbReference>
<comment type="cofactor">
    <cofactor evidence="6">
        <name>Mg(2+)</name>
        <dbReference type="ChEBI" id="CHEBI:18420"/>
    </cofactor>
    <cofactor evidence="6">
        <name>Mn(2+)</name>
        <dbReference type="ChEBI" id="CHEBI:29035"/>
    </cofactor>
    <text evidence="6">Binds 2 magnesium or manganese ions per subunit.</text>
</comment>
<dbReference type="InterPro" id="IPR011095">
    <property type="entry name" value="Dala_Dala_lig_C"/>
</dbReference>
<feature type="active site" evidence="5">
    <location>
        <position position="149"/>
    </location>
</feature>
<dbReference type="PANTHER" id="PTHR23132:SF23">
    <property type="entry name" value="D-ALANINE--D-ALANINE LIGASE B"/>
    <property type="match status" value="1"/>
</dbReference>
<organism evidence="9 10">
    <name type="scientific">Arachnia propionica</name>
    <dbReference type="NCBI Taxonomy" id="1750"/>
    <lineage>
        <taxon>Bacteria</taxon>
        <taxon>Bacillati</taxon>
        <taxon>Actinomycetota</taxon>
        <taxon>Actinomycetes</taxon>
        <taxon>Propionibacteriales</taxon>
        <taxon>Propionibacteriaceae</taxon>
        <taxon>Arachnia</taxon>
    </lineage>
</organism>
<dbReference type="EC" id="6.3.2.4" evidence="4"/>
<keyword evidence="6" id="KW-0464">Manganese</keyword>
<evidence type="ECO:0000256" key="3">
    <source>
        <dbReference type="ARBA" id="ARBA00023316"/>
    </source>
</evidence>
<evidence type="ECO:0000256" key="4">
    <source>
        <dbReference type="HAMAP-Rule" id="MF_00047"/>
    </source>
</evidence>
<dbReference type="InterPro" id="IPR011761">
    <property type="entry name" value="ATP-grasp"/>
</dbReference>